<dbReference type="Proteomes" id="UP000264146">
    <property type="component" value="Chromosome"/>
</dbReference>
<evidence type="ECO:0000313" key="3">
    <source>
        <dbReference type="Proteomes" id="UP000264146"/>
    </source>
</evidence>
<organism evidence="2">
    <name type="scientific">Staphylococcus schleiferi</name>
    <dbReference type="NCBI Taxonomy" id="1295"/>
    <lineage>
        <taxon>Bacteria</taxon>
        <taxon>Bacillati</taxon>
        <taxon>Bacillota</taxon>
        <taxon>Bacilli</taxon>
        <taxon>Bacillales</taxon>
        <taxon>Staphylococcaceae</taxon>
        <taxon>Staphylococcus</taxon>
    </lineage>
</organism>
<dbReference type="RefSeq" id="WP_016425770.1">
    <property type="nucleotide sequence ID" value="NZ_CABKRV010000002.1"/>
</dbReference>
<dbReference type="EMBL" id="LR962863">
    <property type="protein sequence ID" value="CAD7358470.1"/>
    <property type="molecule type" value="Genomic_DNA"/>
</dbReference>
<reference evidence="2" key="1">
    <citation type="submission" date="2018-06" db="EMBL/GenBank/DDBJ databases">
        <authorList>
            <consortium name="Pathogen Informatics"/>
            <person name="Doyle S."/>
        </authorList>
    </citation>
    <scope>NUCLEOTIDE SEQUENCE [LARGE SCALE GENOMIC DNA]</scope>
    <source>
        <strain evidence="2">NCTC12218</strain>
    </source>
</reference>
<sequence>MKTCRELYAELEYWDQYQPNNASSSILKQAMRNQIKSQIRDQIDVSKNKDTILKITN</sequence>
<proteinExistence type="predicted"/>
<accession>A0A7Z7QM67</accession>
<evidence type="ECO:0000313" key="1">
    <source>
        <dbReference type="EMBL" id="CAD7358470.1"/>
    </source>
</evidence>
<dbReference type="AlphaFoldDB" id="A0A7Z7QM67"/>
<dbReference type="EMBL" id="UHEF01000001">
    <property type="protein sequence ID" value="SUM85811.1"/>
    <property type="molecule type" value="Genomic_DNA"/>
</dbReference>
<gene>
    <name evidence="2" type="ORF">NCTC12218_00051</name>
</gene>
<reference evidence="1 3" key="2">
    <citation type="submission" date="2020-11" db="EMBL/GenBank/DDBJ databases">
        <authorList>
            <consortium name="Pathogen Informatics"/>
        </authorList>
    </citation>
    <scope>NUCLEOTIDE SEQUENCE [LARGE SCALE GENOMIC DNA]</scope>
    <source>
        <strain evidence="1 3">NCTC12218</strain>
    </source>
</reference>
<evidence type="ECO:0000313" key="2">
    <source>
        <dbReference type="EMBL" id="SUM85811.1"/>
    </source>
</evidence>
<protein>
    <submittedName>
        <fullName evidence="2">Uncharacterized protein</fullName>
    </submittedName>
</protein>
<name>A0A7Z7QM67_STASC</name>